<feature type="chain" id="PRO_5046177449" description="DUF676 domain-containing protein" evidence="7">
    <location>
        <begin position="23"/>
        <end position="274"/>
    </location>
</feature>
<keyword evidence="7" id="KW-0732">Signal</keyword>
<dbReference type="Gene3D" id="3.40.50.1820">
    <property type="entry name" value="alpha/beta hydrolase"/>
    <property type="match status" value="1"/>
</dbReference>
<gene>
    <name evidence="9" type="ORF">CSSPJE1EN1_LOCUS21225</name>
</gene>
<reference evidence="9" key="1">
    <citation type="submission" date="2024-02" db="EMBL/GenBank/DDBJ databases">
        <authorList>
            <consortium name="ELIXIR-Norway"/>
            <consortium name="Elixir Norway"/>
        </authorList>
    </citation>
    <scope>NUCLEOTIDE SEQUENCE</scope>
</reference>
<keyword evidence="6" id="KW-0472">Membrane</keyword>
<name>A0ABP0XAR5_9BRYO</name>
<feature type="signal peptide" evidence="7">
    <location>
        <begin position="1"/>
        <end position="22"/>
    </location>
</feature>
<evidence type="ECO:0000313" key="10">
    <source>
        <dbReference type="Proteomes" id="UP001497444"/>
    </source>
</evidence>
<keyword evidence="5" id="KW-0496">Mitochondrion</keyword>
<accession>A0ABP0XAR5</accession>
<evidence type="ECO:0000256" key="1">
    <source>
        <dbReference type="ARBA" id="ARBA00004173"/>
    </source>
</evidence>
<dbReference type="EMBL" id="OZ020102">
    <property type="protein sequence ID" value="CAK9275747.1"/>
    <property type="molecule type" value="Genomic_DNA"/>
</dbReference>
<dbReference type="InterPro" id="IPR007751">
    <property type="entry name" value="DUF676_lipase-like"/>
</dbReference>
<evidence type="ECO:0000256" key="6">
    <source>
        <dbReference type="ARBA" id="ARBA00023136"/>
    </source>
</evidence>
<dbReference type="InterPro" id="IPR052374">
    <property type="entry name" value="SERAC1"/>
</dbReference>
<sequence length="274" mass="30664">MYPITKATVTIILFHGLQMSDASDAWKTTWTNDSDVCWPQEWLPEDLGKERVRVLSMSYDSTATRWVENQGNTEDVRDIGSELVESLVTMKGWQLDVDQTIVLIGHSLGGLVMKSLVVKASDTAGRRAANSLDQSKEEMCRKFLANIKGIIFYGVPHSGSTIAEYVKNLDKAGLLRLAGIMKNLCPFQNDMEQLSVNFQNAIEPERVTLYAFAELWKYNKVLVVPQASAIELTGHNNVSLYANHVQICKPRSRESLGYAKLLEIIKLIRGGDLI</sequence>
<dbReference type="InterPro" id="IPR029058">
    <property type="entry name" value="AB_hydrolase_fold"/>
</dbReference>
<dbReference type="PANTHER" id="PTHR48182:SF2">
    <property type="entry name" value="PROTEIN SERAC1"/>
    <property type="match status" value="1"/>
</dbReference>
<evidence type="ECO:0000259" key="8">
    <source>
        <dbReference type="Pfam" id="PF05057"/>
    </source>
</evidence>
<evidence type="ECO:0000256" key="5">
    <source>
        <dbReference type="ARBA" id="ARBA00023128"/>
    </source>
</evidence>
<protein>
    <recommendedName>
        <fullName evidence="8">DUF676 domain-containing protein</fullName>
    </recommendedName>
</protein>
<dbReference type="PANTHER" id="PTHR48182">
    <property type="entry name" value="PROTEIN SERAC1"/>
    <property type="match status" value="1"/>
</dbReference>
<evidence type="ECO:0000313" key="9">
    <source>
        <dbReference type="EMBL" id="CAK9275747.1"/>
    </source>
</evidence>
<dbReference type="SUPFAM" id="SSF53474">
    <property type="entry name" value="alpha/beta-Hydrolases"/>
    <property type="match status" value="1"/>
</dbReference>
<comment type="subcellular location">
    <subcellularLocation>
        <location evidence="2">Endoplasmic reticulum</location>
    </subcellularLocation>
    <subcellularLocation>
        <location evidence="3">Membrane</location>
    </subcellularLocation>
    <subcellularLocation>
        <location evidence="1">Mitochondrion</location>
    </subcellularLocation>
</comment>
<evidence type="ECO:0000256" key="2">
    <source>
        <dbReference type="ARBA" id="ARBA00004240"/>
    </source>
</evidence>
<evidence type="ECO:0000256" key="4">
    <source>
        <dbReference type="ARBA" id="ARBA00022824"/>
    </source>
</evidence>
<keyword evidence="4" id="KW-0256">Endoplasmic reticulum</keyword>
<organism evidence="9 10">
    <name type="scientific">Sphagnum jensenii</name>
    <dbReference type="NCBI Taxonomy" id="128206"/>
    <lineage>
        <taxon>Eukaryota</taxon>
        <taxon>Viridiplantae</taxon>
        <taxon>Streptophyta</taxon>
        <taxon>Embryophyta</taxon>
        <taxon>Bryophyta</taxon>
        <taxon>Sphagnophytina</taxon>
        <taxon>Sphagnopsida</taxon>
        <taxon>Sphagnales</taxon>
        <taxon>Sphagnaceae</taxon>
        <taxon>Sphagnum</taxon>
    </lineage>
</organism>
<dbReference type="Proteomes" id="UP001497444">
    <property type="component" value="Chromosome 7"/>
</dbReference>
<proteinExistence type="predicted"/>
<evidence type="ECO:0000256" key="3">
    <source>
        <dbReference type="ARBA" id="ARBA00004370"/>
    </source>
</evidence>
<feature type="domain" description="DUF676" evidence="8">
    <location>
        <begin position="70"/>
        <end position="153"/>
    </location>
</feature>
<keyword evidence="10" id="KW-1185">Reference proteome</keyword>
<dbReference type="Pfam" id="PF05057">
    <property type="entry name" value="DUF676"/>
    <property type="match status" value="1"/>
</dbReference>
<evidence type="ECO:0000256" key="7">
    <source>
        <dbReference type="SAM" id="SignalP"/>
    </source>
</evidence>